<dbReference type="AlphaFoldDB" id="A0A3M0MXK7"/>
<evidence type="ECO:0000256" key="6">
    <source>
        <dbReference type="ARBA" id="ARBA00015850"/>
    </source>
</evidence>
<dbReference type="PANTHER" id="PTHR34148">
    <property type="entry name" value="ADENOSYLCOBINAMIDE-GDP RIBAZOLETRANSFERASE"/>
    <property type="match status" value="1"/>
</dbReference>
<proteinExistence type="inferred from homology"/>
<accession>A0A3M0MXK7</accession>
<dbReference type="EMBL" id="QOKZ01000002">
    <property type="protein sequence ID" value="RMC36107.1"/>
    <property type="molecule type" value="Genomic_DNA"/>
</dbReference>
<evidence type="ECO:0000256" key="9">
    <source>
        <dbReference type="ARBA" id="ARBA00022679"/>
    </source>
</evidence>
<evidence type="ECO:0000256" key="7">
    <source>
        <dbReference type="ARBA" id="ARBA00022475"/>
    </source>
</evidence>
<comment type="catalytic activity">
    <reaction evidence="17 19">
        <text>alpha-ribazole + adenosylcob(III)inamide-GDP = adenosylcob(III)alamin + GMP + H(+)</text>
        <dbReference type="Rhea" id="RHEA:16049"/>
        <dbReference type="ChEBI" id="CHEBI:10329"/>
        <dbReference type="ChEBI" id="CHEBI:15378"/>
        <dbReference type="ChEBI" id="CHEBI:18408"/>
        <dbReference type="ChEBI" id="CHEBI:58115"/>
        <dbReference type="ChEBI" id="CHEBI:60487"/>
        <dbReference type="EC" id="2.7.8.26"/>
    </reaction>
</comment>
<dbReference type="UniPathway" id="UPA00148">
    <property type="reaction ID" value="UER00238"/>
</dbReference>
<feature type="transmembrane region" description="Helical" evidence="19">
    <location>
        <begin position="12"/>
        <end position="29"/>
    </location>
</feature>
<comment type="similarity">
    <text evidence="4 19">Belongs to the CobS family.</text>
</comment>
<evidence type="ECO:0000256" key="19">
    <source>
        <dbReference type="HAMAP-Rule" id="MF_00719"/>
    </source>
</evidence>
<reference evidence="20 21" key="1">
    <citation type="submission" date="2018-07" db="EMBL/GenBank/DDBJ databases">
        <authorList>
            <person name="Zhang Y."/>
            <person name="Wang L."/>
            <person name="Ma S."/>
        </authorList>
    </citation>
    <scope>NUCLEOTIDE SEQUENCE [LARGE SCALE GENOMIC DNA]</scope>
    <source>
        <strain evidence="20 21">4-2</strain>
    </source>
</reference>
<evidence type="ECO:0000256" key="8">
    <source>
        <dbReference type="ARBA" id="ARBA00022573"/>
    </source>
</evidence>
<dbReference type="PANTHER" id="PTHR34148:SF1">
    <property type="entry name" value="ADENOSYLCOBINAMIDE-GDP RIBAZOLETRANSFERASE"/>
    <property type="match status" value="1"/>
</dbReference>
<gene>
    <name evidence="19" type="primary">cobS</name>
    <name evidence="20" type="ORF">C9E81_05220</name>
</gene>
<dbReference type="GO" id="GO:0009236">
    <property type="term" value="P:cobalamin biosynthetic process"/>
    <property type="evidence" value="ECO:0007669"/>
    <property type="project" value="UniProtKB-UniRule"/>
</dbReference>
<evidence type="ECO:0000256" key="1">
    <source>
        <dbReference type="ARBA" id="ARBA00001946"/>
    </source>
</evidence>
<dbReference type="GO" id="GO:0051073">
    <property type="term" value="F:adenosylcobinamide-GDP ribazoletransferase activity"/>
    <property type="evidence" value="ECO:0007669"/>
    <property type="project" value="UniProtKB-UniRule"/>
</dbReference>
<comment type="catalytic activity">
    <reaction evidence="18 19">
        <text>alpha-ribazole 5'-phosphate + adenosylcob(III)inamide-GDP = adenosylcob(III)alamin 5'-phosphate + GMP + H(+)</text>
        <dbReference type="Rhea" id="RHEA:23560"/>
        <dbReference type="ChEBI" id="CHEBI:15378"/>
        <dbReference type="ChEBI" id="CHEBI:57918"/>
        <dbReference type="ChEBI" id="CHEBI:58115"/>
        <dbReference type="ChEBI" id="CHEBI:60487"/>
        <dbReference type="ChEBI" id="CHEBI:60493"/>
        <dbReference type="EC" id="2.7.8.26"/>
    </reaction>
</comment>
<dbReference type="HAMAP" id="MF_00719">
    <property type="entry name" value="CobS"/>
    <property type="match status" value="1"/>
</dbReference>
<evidence type="ECO:0000313" key="20">
    <source>
        <dbReference type="EMBL" id="RMC36107.1"/>
    </source>
</evidence>
<dbReference type="Pfam" id="PF02654">
    <property type="entry name" value="CobS"/>
    <property type="match status" value="1"/>
</dbReference>
<keyword evidence="13 19" id="KW-0472">Membrane</keyword>
<feature type="transmembrane region" description="Helical" evidence="19">
    <location>
        <begin position="182"/>
        <end position="208"/>
    </location>
</feature>
<keyword evidence="12 19" id="KW-1133">Transmembrane helix</keyword>
<evidence type="ECO:0000256" key="2">
    <source>
        <dbReference type="ARBA" id="ARBA00004651"/>
    </source>
</evidence>
<keyword evidence="8 19" id="KW-0169">Cobalamin biosynthesis</keyword>
<dbReference type="Proteomes" id="UP000273516">
    <property type="component" value="Unassembled WGS sequence"/>
</dbReference>
<comment type="caution">
    <text evidence="20">The sequence shown here is derived from an EMBL/GenBank/DDBJ whole genome shotgun (WGS) entry which is preliminary data.</text>
</comment>
<evidence type="ECO:0000256" key="3">
    <source>
        <dbReference type="ARBA" id="ARBA00004663"/>
    </source>
</evidence>
<evidence type="ECO:0000256" key="17">
    <source>
        <dbReference type="ARBA" id="ARBA00048623"/>
    </source>
</evidence>
<evidence type="ECO:0000256" key="14">
    <source>
        <dbReference type="ARBA" id="ARBA00025228"/>
    </source>
</evidence>
<evidence type="ECO:0000256" key="16">
    <source>
        <dbReference type="ARBA" id="ARBA00032853"/>
    </source>
</evidence>
<organism evidence="20 21">
    <name type="scientific">Paracoccus alkanivorans</name>
    <dbReference type="NCBI Taxonomy" id="2116655"/>
    <lineage>
        <taxon>Bacteria</taxon>
        <taxon>Pseudomonadati</taxon>
        <taxon>Pseudomonadota</taxon>
        <taxon>Alphaproteobacteria</taxon>
        <taxon>Rhodobacterales</taxon>
        <taxon>Paracoccaceae</taxon>
        <taxon>Paracoccus</taxon>
    </lineage>
</organism>
<feature type="transmembrane region" description="Helical" evidence="19">
    <location>
        <begin position="113"/>
        <end position="134"/>
    </location>
</feature>
<protein>
    <recommendedName>
        <fullName evidence="6 19">Adenosylcobinamide-GDP ribazoletransferase</fullName>
        <ecNumber evidence="5 19">2.7.8.26</ecNumber>
    </recommendedName>
    <alternativeName>
        <fullName evidence="16 19">Cobalamin synthase</fullName>
    </alternativeName>
    <alternativeName>
        <fullName evidence="15 19">Cobalamin-5'-phosphate synthase</fullName>
    </alternativeName>
</protein>
<comment type="pathway">
    <text evidence="3 19">Cofactor biosynthesis; adenosylcobalamin biosynthesis; adenosylcobalamin from cob(II)yrinate a,c-diamide: step 7/7.</text>
</comment>
<evidence type="ECO:0000256" key="5">
    <source>
        <dbReference type="ARBA" id="ARBA00013200"/>
    </source>
</evidence>
<keyword evidence="21" id="KW-1185">Reference proteome</keyword>
<feature type="transmembrane region" description="Helical" evidence="19">
    <location>
        <begin position="41"/>
        <end position="62"/>
    </location>
</feature>
<comment type="cofactor">
    <cofactor evidence="1 19">
        <name>Mg(2+)</name>
        <dbReference type="ChEBI" id="CHEBI:18420"/>
    </cofactor>
</comment>
<evidence type="ECO:0000313" key="21">
    <source>
        <dbReference type="Proteomes" id="UP000273516"/>
    </source>
</evidence>
<evidence type="ECO:0000256" key="18">
    <source>
        <dbReference type="ARBA" id="ARBA00049504"/>
    </source>
</evidence>
<evidence type="ECO:0000256" key="12">
    <source>
        <dbReference type="ARBA" id="ARBA00022989"/>
    </source>
</evidence>
<sequence length="248" mass="25944">MAWQPSRRRELVRWYQFVLAMVFLTRMPLERLLPARVLPLAASSWAFPLVGAVVGAVASLPFLLPGPALLHAALSLALAVWFTGALHEDALADFIDAAGGRDREERLRIMRDPAIGSFGVVALILTSLIRVAAISVLGPWHLVAAAACGRTSTVLTLGAMLPARPDGLGRAAGTPGARNVVMASLIAILCLLPVAGDGVFLALLAGLAATGFTIWQARVWLGGHTGDVLGTASVLTETAMLAVFALSV</sequence>
<keyword evidence="10 19" id="KW-0812">Transmembrane</keyword>
<dbReference type="OrthoDB" id="9794626at2"/>
<evidence type="ECO:0000256" key="15">
    <source>
        <dbReference type="ARBA" id="ARBA00032605"/>
    </source>
</evidence>
<dbReference type="EC" id="2.7.8.26" evidence="5 19"/>
<keyword evidence="11 19" id="KW-0460">Magnesium</keyword>
<evidence type="ECO:0000256" key="10">
    <source>
        <dbReference type="ARBA" id="ARBA00022692"/>
    </source>
</evidence>
<keyword evidence="7 19" id="KW-1003">Cell membrane</keyword>
<dbReference type="GO" id="GO:0005886">
    <property type="term" value="C:plasma membrane"/>
    <property type="evidence" value="ECO:0007669"/>
    <property type="project" value="UniProtKB-SubCell"/>
</dbReference>
<keyword evidence="9 19" id="KW-0808">Transferase</keyword>
<evidence type="ECO:0000256" key="4">
    <source>
        <dbReference type="ARBA" id="ARBA00010561"/>
    </source>
</evidence>
<evidence type="ECO:0000256" key="13">
    <source>
        <dbReference type="ARBA" id="ARBA00023136"/>
    </source>
</evidence>
<dbReference type="InterPro" id="IPR003805">
    <property type="entry name" value="CobS"/>
</dbReference>
<comment type="subcellular location">
    <subcellularLocation>
        <location evidence="2 19">Cell membrane</location>
        <topology evidence="2 19">Multi-pass membrane protein</topology>
    </subcellularLocation>
</comment>
<dbReference type="GO" id="GO:0008818">
    <property type="term" value="F:cobalamin 5'-phosphate synthase activity"/>
    <property type="evidence" value="ECO:0007669"/>
    <property type="project" value="UniProtKB-UniRule"/>
</dbReference>
<comment type="function">
    <text evidence="14 19">Joins adenosylcobinamide-GDP and alpha-ribazole to generate adenosylcobalamin (Ado-cobalamin). Also synthesizes adenosylcobalamin 5'-phosphate from adenosylcobinamide-GDP and alpha-ribazole 5'-phosphate.</text>
</comment>
<name>A0A3M0MXK7_9RHOB</name>
<evidence type="ECO:0000256" key="11">
    <source>
        <dbReference type="ARBA" id="ARBA00022842"/>
    </source>
</evidence>